<keyword evidence="2" id="KW-1185">Reference proteome</keyword>
<sequence>MGCGRHRGGSDADPDAGHLVEVLRLFVDAGAHGIEVADTIGNANLVHLLHCEGVATGVDVEALAEVREPLVAAVGHELTSSLSQIPAVPAAHQA</sequence>
<gene>
    <name evidence="1" type="ORF">BKA07_000421</name>
</gene>
<accession>A0A846RTU6</accession>
<dbReference type="EMBL" id="JAATJN010000001">
    <property type="protein sequence ID" value="NJC55386.1"/>
    <property type="molecule type" value="Genomic_DNA"/>
</dbReference>
<organism evidence="1 2">
    <name type="scientific">Brevibacterium marinum</name>
    <dbReference type="NCBI Taxonomy" id="418643"/>
    <lineage>
        <taxon>Bacteria</taxon>
        <taxon>Bacillati</taxon>
        <taxon>Actinomycetota</taxon>
        <taxon>Actinomycetes</taxon>
        <taxon>Micrococcales</taxon>
        <taxon>Brevibacteriaceae</taxon>
        <taxon>Brevibacterium</taxon>
    </lineage>
</organism>
<dbReference type="RefSeq" id="WP_209043836.1">
    <property type="nucleotide sequence ID" value="NZ_BAAAPQ010000026.1"/>
</dbReference>
<dbReference type="Proteomes" id="UP000576792">
    <property type="component" value="Unassembled WGS sequence"/>
</dbReference>
<name>A0A846RTU6_9MICO</name>
<dbReference type="AlphaFoldDB" id="A0A846RTU6"/>
<comment type="caution">
    <text evidence="1">The sequence shown here is derived from an EMBL/GenBank/DDBJ whole genome shotgun (WGS) entry which is preliminary data.</text>
</comment>
<evidence type="ECO:0000313" key="2">
    <source>
        <dbReference type="Proteomes" id="UP000576792"/>
    </source>
</evidence>
<proteinExistence type="predicted"/>
<protein>
    <submittedName>
        <fullName evidence="1">Uncharacterized protein</fullName>
    </submittedName>
</protein>
<reference evidence="1 2" key="1">
    <citation type="submission" date="2020-03" db="EMBL/GenBank/DDBJ databases">
        <title>Sequencing the genomes of 1000 actinobacteria strains.</title>
        <authorList>
            <person name="Klenk H.-P."/>
        </authorList>
    </citation>
    <scope>NUCLEOTIDE SEQUENCE [LARGE SCALE GENOMIC DNA]</scope>
    <source>
        <strain evidence="1 2">DSM 18964</strain>
    </source>
</reference>
<evidence type="ECO:0000313" key="1">
    <source>
        <dbReference type="EMBL" id="NJC55386.1"/>
    </source>
</evidence>